<gene>
    <name evidence="3" type="ORF">C8A05DRAFT_43022</name>
</gene>
<accession>A0AAN6RV26</accession>
<feature type="transmembrane region" description="Helical" evidence="2">
    <location>
        <begin position="42"/>
        <end position="64"/>
    </location>
</feature>
<evidence type="ECO:0000313" key="3">
    <source>
        <dbReference type="EMBL" id="KAK3903814.1"/>
    </source>
</evidence>
<proteinExistence type="predicted"/>
<feature type="compositionally biased region" description="Polar residues" evidence="1">
    <location>
        <begin position="249"/>
        <end position="259"/>
    </location>
</feature>
<protein>
    <submittedName>
        <fullName evidence="3">Uncharacterized protein</fullName>
    </submittedName>
</protein>
<feature type="transmembrane region" description="Helical" evidence="2">
    <location>
        <begin position="195"/>
        <end position="218"/>
    </location>
</feature>
<keyword evidence="2" id="KW-0812">Transmembrane</keyword>
<feature type="region of interest" description="Disordered" evidence="1">
    <location>
        <begin position="243"/>
        <end position="333"/>
    </location>
</feature>
<evidence type="ECO:0000256" key="2">
    <source>
        <dbReference type="SAM" id="Phobius"/>
    </source>
</evidence>
<feature type="transmembrane region" description="Helical" evidence="2">
    <location>
        <begin position="100"/>
        <end position="120"/>
    </location>
</feature>
<feature type="transmembrane region" description="Helical" evidence="2">
    <location>
        <begin position="127"/>
        <end position="150"/>
    </location>
</feature>
<dbReference type="EMBL" id="MU855428">
    <property type="protein sequence ID" value="KAK3903814.1"/>
    <property type="molecule type" value="Genomic_DNA"/>
</dbReference>
<name>A0AAN6RV26_9PEZI</name>
<organism evidence="3 4">
    <name type="scientific">Staphylotrichum tortipilum</name>
    <dbReference type="NCBI Taxonomy" id="2831512"/>
    <lineage>
        <taxon>Eukaryota</taxon>
        <taxon>Fungi</taxon>
        <taxon>Dikarya</taxon>
        <taxon>Ascomycota</taxon>
        <taxon>Pezizomycotina</taxon>
        <taxon>Sordariomycetes</taxon>
        <taxon>Sordariomycetidae</taxon>
        <taxon>Sordariales</taxon>
        <taxon>Chaetomiaceae</taxon>
        <taxon>Staphylotrichum</taxon>
    </lineage>
</organism>
<comment type="caution">
    <text evidence="3">The sequence shown here is derived from an EMBL/GenBank/DDBJ whole genome shotgun (WGS) entry which is preliminary data.</text>
</comment>
<sequence length="333" mass="37489">MRRCLPFCSRSDSRRARHDNDDDGVEAGELNEKRVRSPRDGLGILLTIIRCLQLAYFAFVYLSLRGFQRSSYFRQDGPWQHSPEQMHHDRRTLRWARAQASITLIYHSCVLFVPLLLRLLKANRRPYAGLAAVFGDGCAMVAMINTVVMLDSSHHDYCHRPPSGGFDLQSMLSLSRNNHHHDMRSYRSVCKSLDLIFGVGGLVIMSHFTTAFLTAWLVKRKTPTIHAKLEPPSDVEQAVVQHPPRVEQASASSTPQRQHSPPPPYRSGVSEFAEGRPSFSEYPARTSIPAGRTSVETTSSLGIENYLVSDGWRAPEMPPEYSSRPPSLHQGIP</sequence>
<evidence type="ECO:0000256" key="1">
    <source>
        <dbReference type="SAM" id="MobiDB-lite"/>
    </source>
</evidence>
<keyword evidence="4" id="KW-1185">Reference proteome</keyword>
<keyword evidence="2" id="KW-0472">Membrane</keyword>
<keyword evidence="2" id="KW-1133">Transmembrane helix</keyword>
<dbReference type="Proteomes" id="UP001303889">
    <property type="component" value="Unassembled WGS sequence"/>
</dbReference>
<reference evidence="3" key="1">
    <citation type="journal article" date="2023" name="Mol. Phylogenet. Evol.">
        <title>Genome-scale phylogeny and comparative genomics of the fungal order Sordariales.</title>
        <authorList>
            <person name="Hensen N."/>
            <person name="Bonometti L."/>
            <person name="Westerberg I."/>
            <person name="Brannstrom I.O."/>
            <person name="Guillou S."/>
            <person name="Cros-Aarteil S."/>
            <person name="Calhoun S."/>
            <person name="Haridas S."/>
            <person name="Kuo A."/>
            <person name="Mondo S."/>
            <person name="Pangilinan J."/>
            <person name="Riley R."/>
            <person name="LaButti K."/>
            <person name="Andreopoulos B."/>
            <person name="Lipzen A."/>
            <person name="Chen C."/>
            <person name="Yan M."/>
            <person name="Daum C."/>
            <person name="Ng V."/>
            <person name="Clum A."/>
            <person name="Steindorff A."/>
            <person name="Ohm R.A."/>
            <person name="Martin F."/>
            <person name="Silar P."/>
            <person name="Natvig D.O."/>
            <person name="Lalanne C."/>
            <person name="Gautier V."/>
            <person name="Ament-Velasquez S.L."/>
            <person name="Kruys A."/>
            <person name="Hutchinson M.I."/>
            <person name="Powell A.J."/>
            <person name="Barry K."/>
            <person name="Miller A.N."/>
            <person name="Grigoriev I.V."/>
            <person name="Debuchy R."/>
            <person name="Gladieux P."/>
            <person name="Hiltunen Thoren M."/>
            <person name="Johannesson H."/>
        </authorList>
    </citation>
    <scope>NUCLEOTIDE SEQUENCE</scope>
    <source>
        <strain evidence="3">CBS 103.79</strain>
    </source>
</reference>
<reference evidence="3" key="2">
    <citation type="submission" date="2023-05" db="EMBL/GenBank/DDBJ databases">
        <authorList>
            <consortium name="Lawrence Berkeley National Laboratory"/>
            <person name="Steindorff A."/>
            <person name="Hensen N."/>
            <person name="Bonometti L."/>
            <person name="Westerberg I."/>
            <person name="Brannstrom I.O."/>
            <person name="Guillou S."/>
            <person name="Cros-Aarteil S."/>
            <person name="Calhoun S."/>
            <person name="Haridas S."/>
            <person name="Kuo A."/>
            <person name="Mondo S."/>
            <person name="Pangilinan J."/>
            <person name="Riley R."/>
            <person name="Labutti K."/>
            <person name="Andreopoulos B."/>
            <person name="Lipzen A."/>
            <person name="Chen C."/>
            <person name="Yanf M."/>
            <person name="Daum C."/>
            <person name="Ng V."/>
            <person name="Clum A."/>
            <person name="Ohm R."/>
            <person name="Martin F."/>
            <person name="Silar P."/>
            <person name="Natvig D."/>
            <person name="Lalanne C."/>
            <person name="Gautier V."/>
            <person name="Ament-Velasquez S.L."/>
            <person name="Kruys A."/>
            <person name="Hutchinson M.I."/>
            <person name="Powell A.J."/>
            <person name="Barry K."/>
            <person name="Miller A.N."/>
            <person name="Grigoriev I.V."/>
            <person name="Debuchy R."/>
            <person name="Gladieux P."/>
            <person name="Thoren M.H."/>
            <person name="Johannesson H."/>
        </authorList>
    </citation>
    <scope>NUCLEOTIDE SEQUENCE</scope>
    <source>
        <strain evidence="3">CBS 103.79</strain>
    </source>
</reference>
<dbReference type="AlphaFoldDB" id="A0AAN6RV26"/>
<evidence type="ECO:0000313" key="4">
    <source>
        <dbReference type="Proteomes" id="UP001303889"/>
    </source>
</evidence>